<keyword evidence="4" id="KW-0540">Nuclease</keyword>
<dbReference type="Gene3D" id="4.10.60.10">
    <property type="entry name" value="Zinc finger, CCHC-type"/>
    <property type="match status" value="1"/>
</dbReference>
<feature type="coiled-coil region" evidence="9">
    <location>
        <begin position="439"/>
        <end position="466"/>
    </location>
</feature>
<dbReference type="Gene3D" id="3.10.10.10">
    <property type="entry name" value="HIV Type 1 Reverse Transcriptase, subunit A, domain 1"/>
    <property type="match status" value="1"/>
</dbReference>
<dbReference type="PROSITE" id="PS50158">
    <property type="entry name" value="ZF_CCHC"/>
    <property type="match status" value="1"/>
</dbReference>
<feature type="region of interest" description="Disordered" evidence="10">
    <location>
        <begin position="305"/>
        <end position="324"/>
    </location>
</feature>
<dbReference type="SUPFAM" id="SSF56672">
    <property type="entry name" value="DNA/RNA polymerases"/>
    <property type="match status" value="1"/>
</dbReference>
<dbReference type="Proteomes" id="UP000054047">
    <property type="component" value="Unassembled WGS sequence"/>
</dbReference>
<organism evidence="13 14">
    <name type="scientific">Ancylostoma duodenale</name>
    <dbReference type="NCBI Taxonomy" id="51022"/>
    <lineage>
        <taxon>Eukaryota</taxon>
        <taxon>Metazoa</taxon>
        <taxon>Ecdysozoa</taxon>
        <taxon>Nematoda</taxon>
        <taxon>Chromadorea</taxon>
        <taxon>Rhabditida</taxon>
        <taxon>Rhabditina</taxon>
        <taxon>Rhabditomorpha</taxon>
        <taxon>Strongyloidea</taxon>
        <taxon>Ancylostomatidae</taxon>
        <taxon>Ancylostomatinae</taxon>
        <taxon>Ancylostoma</taxon>
    </lineage>
</organism>
<evidence type="ECO:0000256" key="8">
    <source>
        <dbReference type="PROSITE-ProRule" id="PRU00047"/>
    </source>
</evidence>
<dbReference type="Pfam" id="PF00078">
    <property type="entry name" value="RVT_1"/>
    <property type="match status" value="1"/>
</dbReference>
<dbReference type="GO" id="GO:0004190">
    <property type="term" value="F:aspartic-type endopeptidase activity"/>
    <property type="evidence" value="ECO:0007669"/>
    <property type="project" value="InterPro"/>
</dbReference>
<evidence type="ECO:0000313" key="14">
    <source>
        <dbReference type="Proteomes" id="UP000054047"/>
    </source>
</evidence>
<dbReference type="SUPFAM" id="SSF53098">
    <property type="entry name" value="Ribonuclease H-like"/>
    <property type="match status" value="1"/>
</dbReference>
<dbReference type="SMART" id="SM00343">
    <property type="entry name" value="ZnF_C2HC"/>
    <property type="match status" value="1"/>
</dbReference>
<dbReference type="GO" id="GO:0042575">
    <property type="term" value="C:DNA polymerase complex"/>
    <property type="evidence" value="ECO:0007669"/>
    <property type="project" value="UniProtKB-ARBA"/>
</dbReference>
<name>A0A0C2G640_9BILA</name>
<dbReference type="InterPro" id="IPR012337">
    <property type="entry name" value="RNaseH-like_sf"/>
</dbReference>
<evidence type="ECO:0000313" key="13">
    <source>
        <dbReference type="EMBL" id="KIH56440.1"/>
    </source>
</evidence>
<dbReference type="EC" id="2.7.7.49" evidence="1"/>
<feature type="non-terminal residue" evidence="13">
    <location>
        <position position="2074"/>
    </location>
</feature>
<evidence type="ECO:0000256" key="4">
    <source>
        <dbReference type="ARBA" id="ARBA00022722"/>
    </source>
</evidence>
<dbReference type="FunFam" id="3.30.420.10:FF:000032">
    <property type="entry name" value="Retrovirus-related Pol polyprotein from transposon 297-like Protein"/>
    <property type="match status" value="1"/>
</dbReference>
<evidence type="ECO:0000256" key="3">
    <source>
        <dbReference type="ARBA" id="ARBA00022695"/>
    </source>
</evidence>
<keyword evidence="3" id="KW-0548">Nucleotidyltransferase</keyword>
<dbReference type="InterPro" id="IPR041588">
    <property type="entry name" value="Integrase_H2C2"/>
</dbReference>
<dbReference type="PROSITE" id="PS50994">
    <property type="entry name" value="INTEGRASE"/>
    <property type="match status" value="1"/>
</dbReference>
<evidence type="ECO:0000256" key="2">
    <source>
        <dbReference type="ARBA" id="ARBA00022679"/>
    </source>
</evidence>
<dbReference type="PANTHER" id="PTHR37984:SF5">
    <property type="entry name" value="PROTEIN NYNRIN-LIKE"/>
    <property type="match status" value="1"/>
</dbReference>
<sequence>MGPPVTRSRTASNESRAVAPIPSSASMTTGTARLVRTLQEMNDDATVHGRDAKTLRDAAAMAITEVWNDARAATTNLARKINEGNAELLSNLNESFSTVGSRIDSLPMVATYSPDGPTPKIVPFTGSGEDTSQFSLWLRRLEDIMRVRSSAMTSQQKANFLICYLEGVAREKVEELSEEDRSNYDAVVAHLKRFFEGPQHRYMARQSLSTCQQHPGESSATFANRLLNLVRAATTGQDPASQKERVLEEFVARLRPDIRYYVKLDNPGTFEQAVAKAQMVEQLLAEATADRLINPAGPSRTIEVKSAAPQSTSRNFNDQRYGRSNLGSLNQRFQATTPQRGRDYGRDYGRRHGIPNQRPIPSQSSCYNCGGIGHQARQCPSPRVRTFESGTRRYTPRSASPYKGPSRSFSSPNVMHYAAEPSSELLQAREQIKSLSLSLRENQNALEQSNARISALTKRNEELANSTFGRPASNSLSVSRRVPEIRLLLPCIMALSLCTQANAALPPAWLCPRDPSDVVARIPISYNCSRIIPRVDVSPKVMSVHIFRPNTQRYDTPAYLCRIVTHSVTYSVNFFGARTEKHSEKYEVVSLESCKRMVQHHKCDHGSMIAVEDTWVTSNEPQFEWPSAPFGCCVEHRLSVSNCYLISTVVHMRHGSKYPDSPAGDLRQCTYPSGSCTMRDGSMLTWAPHKDEACQYIPVTKMKGHLLGDIWVSDSKEFALSWHDNSDRIRDCGNELIITDQGYALMTMHRFPRAVDPAVGIITSNQLAAQLLAVEDTVQMAVSALFRHALSALCDRTNLLALSLHTSLAANPTFTIRNLLDRHDLAASHLGNDLVQVHRCMPIPPKNYRLLASNGTCFGKPKVELSLSSGPKLHMFVDPTTNVLSDEASPRDCTLARYFYFPISGGHLRFDSLTGETSPVDNIHPIGLPNGLNSSALALPLTIFHNLVLTNLSELTQDHQLSEIWSTVDQNRILQIAHHTALFPRSSPSESSTSTFSLWPRLFGTWTLYDIWVTVCCMSISIGLLKVAVVVYCNVLYPGWLPRIQGLFRSQQRHGVEEIPLPVMASPLPWVPSSSTQEADSIEVARVEIDTTNVWPPRASLTPVNVLAIANNEQFFVAQIPVRVNGIQVLALVDTGAAISITSKATAPLLGVFALADTDITCAVGMAGVPVKIIGCARLRLEIGSLTLHQPVYFTETACVPSEVEAYNIILEADVSEDERQQLLDLFEEFSDRISQDSYDLGSYEESEIVIKTTTEVPPTKFRPPRIPVKFQKELDEHINKLLRAGRIVESDTPWVHNTVLVKKRDGSLRVCLDFRPLNEITIPDHYPLPRIDDILAKIAGHKFYTTLDLASGYMQLLLSPESQEKCGWATHRGIYQFVYLPFGLKNAGAYFSRAMSRILSGLEDNCLAYLDDIIVFDKDFQSHLASLRKVFHRFRLFNIKASGKKLTEIARSKITFLGHEVCGDHYSPAERNLKAIKDFPRPTTVKEVKGFVGMANFFRKFIANFSSIAAPLYALLKDKAKFVWGQEQEEAFQHLKECLLSKPCLAFPRDEEFFLHTDGSQLAVGAALFQRQPTKDSPFVAVGYFSKALSDSQTKWSPTHVELFAIISALRFFRAIIYGNHTTIFSDHRPLTFLLKHNKTHDNLARWVVELQSYDISIEYLKGSSNVVADALSRAVNKRVRFEDDSPESDDIVEFPVSINISQPRVYSVRSPHIFAGHPVAIQPYDALVEQKADPICSAIMTLIETQRFPESVPEDQKTTLLALAEKCVIRANGCLYLANSSSETPMRFERLVLPEKLREPVFLAFHSSPSAGGHFNWRKTLAKIARKYFWPHMAEDIYMLARACEPCQRKRAQQMNRERLLTVLSGGVFEKVYVDLTGPLHTSDSGNKYIIAMIDHFTKYVIAAPLPDCSAVTVAQAVMSECILKFGVMTQLISDNASYFKGEVISEIGKLLQINRYYTTPYHHEGNGACERVFATFHPMLRTYISENQNDWDKYVTACAFMYNTSVHSSTNNTPFFLMFGRDPVFNIDLLIKHDLQRHIPTDEESGIYIENLVSTLHAAWRSGVRFNEGQS</sequence>
<evidence type="ECO:0000256" key="1">
    <source>
        <dbReference type="ARBA" id="ARBA00012493"/>
    </source>
</evidence>
<evidence type="ECO:0000256" key="7">
    <source>
        <dbReference type="ARBA" id="ARBA00022918"/>
    </source>
</evidence>
<dbReference type="InterPro" id="IPR036875">
    <property type="entry name" value="Znf_CCHC_sf"/>
</dbReference>
<dbReference type="GO" id="GO:0008270">
    <property type="term" value="F:zinc ion binding"/>
    <property type="evidence" value="ECO:0007669"/>
    <property type="project" value="UniProtKB-KW"/>
</dbReference>
<dbReference type="CDD" id="cd09274">
    <property type="entry name" value="RNase_HI_RT_Ty3"/>
    <property type="match status" value="1"/>
</dbReference>
<keyword evidence="8" id="KW-0479">Metal-binding</keyword>
<dbReference type="InterPro" id="IPR050951">
    <property type="entry name" value="Retrovirus_Pol_polyprotein"/>
</dbReference>
<dbReference type="FunFam" id="1.10.340.70:FF:000001">
    <property type="entry name" value="Retrovirus-related Pol polyprotein from transposon gypsy-like Protein"/>
    <property type="match status" value="1"/>
</dbReference>
<evidence type="ECO:0000256" key="9">
    <source>
        <dbReference type="SAM" id="Coils"/>
    </source>
</evidence>
<protein>
    <recommendedName>
        <fullName evidence="1">RNA-directed DNA polymerase</fullName>
        <ecNumber evidence="1">2.7.7.49</ecNumber>
    </recommendedName>
</protein>
<gene>
    <name evidence="13" type="ORF">ANCDUO_13379</name>
</gene>
<dbReference type="GO" id="GO:0019899">
    <property type="term" value="F:enzyme binding"/>
    <property type="evidence" value="ECO:0007669"/>
    <property type="project" value="UniProtKB-ARBA"/>
</dbReference>
<feature type="region of interest" description="Disordered" evidence="10">
    <location>
        <begin position="1"/>
        <end position="27"/>
    </location>
</feature>
<dbReference type="InterPro" id="IPR001969">
    <property type="entry name" value="Aspartic_peptidase_AS"/>
</dbReference>
<reference evidence="13 14" key="1">
    <citation type="submission" date="2013-12" db="EMBL/GenBank/DDBJ databases">
        <title>Draft genome of the parsitic nematode Ancylostoma duodenale.</title>
        <authorList>
            <person name="Mitreva M."/>
        </authorList>
    </citation>
    <scope>NUCLEOTIDE SEQUENCE [LARGE SCALE GENOMIC DNA]</scope>
    <source>
        <strain evidence="13 14">Zhejiang</strain>
    </source>
</reference>
<dbReference type="PROSITE" id="PS00141">
    <property type="entry name" value="ASP_PROTEASE"/>
    <property type="match status" value="1"/>
</dbReference>
<keyword evidence="6" id="KW-0378">Hydrolase</keyword>
<evidence type="ECO:0000256" key="6">
    <source>
        <dbReference type="ARBA" id="ARBA00022801"/>
    </source>
</evidence>
<accession>A0A0C2G640</accession>
<feature type="domain" description="Integrase catalytic" evidence="12">
    <location>
        <begin position="1865"/>
        <end position="2025"/>
    </location>
</feature>
<feature type="domain" description="CCHC-type" evidence="11">
    <location>
        <begin position="366"/>
        <end position="381"/>
    </location>
</feature>
<dbReference type="SUPFAM" id="SSF50630">
    <property type="entry name" value="Acid proteases"/>
    <property type="match status" value="1"/>
</dbReference>
<dbReference type="Gene3D" id="1.10.340.70">
    <property type="match status" value="1"/>
</dbReference>
<evidence type="ECO:0000259" key="11">
    <source>
        <dbReference type="PROSITE" id="PS50158"/>
    </source>
</evidence>
<dbReference type="InterPro" id="IPR036397">
    <property type="entry name" value="RNaseH_sf"/>
</dbReference>
<dbReference type="InterPro" id="IPR043502">
    <property type="entry name" value="DNA/RNA_pol_sf"/>
</dbReference>
<dbReference type="InterPro" id="IPR043128">
    <property type="entry name" value="Rev_trsase/Diguanyl_cyclase"/>
</dbReference>
<dbReference type="OrthoDB" id="5827200at2759"/>
<keyword evidence="14" id="KW-1185">Reference proteome</keyword>
<dbReference type="GO" id="GO:0006508">
    <property type="term" value="P:proteolysis"/>
    <property type="evidence" value="ECO:0007669"/>
    <property type="project" value="InterPro"/>
</dbReference>
<dbReference type="GO" id="GO:0015074">
    <property type="term" value="P:DNA integration"/>
    <property type="evidence" value="ECO:0007669"/>
    <property type="project" value="InterPro"/>
</dbReference>
<keyword evidence="9" id="KW-0175">Coiled coil</keyword>
<dbReference type="InterPro" id="IPR041373">
    <property type="entry name" value="RT_RNaseH"/>
</dbReference>
<feature type="compositionally biased region" description="Polar residues" evidence="10">
    <location>
        <begin position="308"/>
        <end position="318"/>
    </location>
</feature>
<dbReference type="InterPro" id="IPR001878">
    <property type="entry name" value="Znf_CCHC"/>
</dbReference>
<dbReference type="GO" id="GO:0004519">
    <property type="term" value="F:endonuclease activity"/>
    <property type="evidence" value="ECO:0007669"/>
    <property type="project" value="UniProtKB-KW"/>
</dbReference>
<keyword evidence="2" id="KW-0808">Transferase</keyword>
<proteinExistence type="predicted"/>
<dbReference type="Gene3D" id="2.40.70.10">
    <property type="entry name" value="Acid Proteases"/>
    <property type="match status" value="1"/>
</dbReference>
<dbReference type="Gene3D" id="3.30.70.270">
    <property type="match status" value="2"/>
</dbReference>
<dbReference type="Pfam" id="PF17917">
    <property type="entry name" value="RT_RNaseH"/>
    <property type="match status" value="1"/>
</dbReference>
<dbReference type="EMBL" id="KN735743">
    <property type="protein sequence ID" value="KIH56440.1"/>
    <property type="molecule type" value="Genomic_DNA"/>
</dbReference>
<keyword evidence="7" id="KW-0695">RNA-directed DNA polymerase</keyword>
<dbReference type="FunFam" id="3.30.70.270:FF:000020">
    <property type="entry name" value="Transposon Tf2-6 polyprotein-like Protein"/>
    <property type="match status" value="1"/>
</dbReference>
<dbReference type="GO" id="GO:0003964">
    <property type="term" value="F:RNA-directed DNA polymerase activity"/>
    <property type="evidence" value="ECO:0007669"/>
    <property type="project" value="UniProtKB-KW"/>
</dbReference>
<dbReference type="GO" id="GO:0003676">
    <property type="term" value="F:nucleic acid binding"/>
    <property type="evidence" value="ECO:0007669"/>
    <property type="project" value="InterPro"/>
</dbReference>
<dbReference type="InterPro" id="IPR000477">
    <property type="entry name" value="RT_dom"/>
</dbReference>
<dbReference type="Pfam" id="PF17921">
    <property type="entry name" value="Integrase_H2C2"/>
    <property type="match status" value="1"/>
</dbReference>
<dbReference type="SUPFAM" id="SSF57756">
    <property type="entry name" value="Retrovirus zinc finger-like domains"/>
    <property type="match status" value="1"/>
</dbReference>
<dbReference type="Pfam" id="PF00098">
    <property type="entry name" value="zf-CCHC"/>
    <property type="match status" value="1"/>
</dbReference>
<dbReference type="GO" id="GO:0005737">
    <property type="term" value="C:cytoplasm"/>
    <property type="evidence" value="ECO:0007669"/>
    <property type="project" value="UniProtKB-ARBA"/>
</dbReference>
<dbReference type="PANTHER" id="PTHR37984">
    <property type="entry name" value="PROTEIN CBG26694"/>
    <property type="match status" value="1"/>
</dbReference>
<keyword evidence="8" id="KW-0862">Zinc</keyword>
<keyword evidence="8" id="KW-0863">Zinc-finger</keyword>
<keyword evidence="5" id="KW-0255">Endonuclease</keyword>
<evidence type="ECO:0000256" key="10">
    <source>
        <dbReference type="SAM" id="MobiDB-lite"/>
    </source>
</evidence>
<dbReference type="InterPro" id="IPR001584">
    <property type="entry name" value="Integrase_cat-core"/>
</dbReference>
<dbReference type="Gene3D" id="3.30.420.10">
    <property type="entry name" value="Ribonuclease H-like superfamily/Ribonuclease H"/>
    <property type="match status" value="1"/>
</dbReference>
<evidence type="ECO:0000256" key="5">
    <source>
        <dbReference type="ARBA" id="ARBA00022759"/>
    </source>
</evidence>
<feature type="region of interest" description="Disordered" evidence="10">
    <location>
        <begin position="373"/>
        <end position="412"/>
    </location>
</feature>
<evidence type="ECO:0000259" key="12">
    <source>
        <dbReference type="PROSITE" id="PS50994"/>
    </source>
</evidence>
<dbReference type="InterPro" id="IPR021109">
    <property type="entry name" value="Peptidase_aspartic_dom_sf"/>
</dbReference>
<dbReference type="CDD" id="cd01647">
    <property type="entry name" value="RT_LTR"/>
    <property type="match status" value="1"/>
</dbReference>